<evidence type="ECO:0000313" key="1">
    <source>
        <dbReference type="EMBL" id="GKV01058.1"/>
    </source>
</evidence>
<dbReference type="AlphaFoldDB" id="A0AAV5IT38"/>
<gene>
    <name evidence="1" type="ORF">SLEP1_g13653</name>
</gene>
<keyword evidence="2" id="KW-1185">Reference proteome</keyword>
<dbReference type="EMBL" id="BPVZ01000016">
    <property type="protein sequence ID" value="GKV01058.1"/>
    <property type="molecule type" value="Genomic_DNA"/>
</dbReference>
<proteinExistence type="predicted"/>
<dbReference type="Proteomes" id="UP001054252">
    <property type="component" value="Unassembled WGS sequence"/>
</dbReference>
<evidence type="ECO:0000313" key="2">
    <source>
        <dbReference type="Proteomes" id="UP001054252"/>
    </source>
</evidence>
<accession>A0AAV5IT38</accession>
<name>A0AAV5IT38_9ROSI</name>
<sequence length="62" mass="6930">MGLRRTRAWFETNQAPGFVSEPRRWVRLRAQALGSSRNPSAGFAANPAPGFVSERKLRGFLV</sequence>
<protein>
    <submittedName>
        <fullName evidence="1">Uncharacterized protein</fullName>
    </submittedName>
</protein>
<comment type="caution">
    <text evidence="1">The sequence shown here is derived from an EMBL/GenBank/DDBJ whole genome shotgun (WGS) entry which is preliminary data.</text>
</comment>
<organism evidence="1 2">
    <name type="scientific">Rubroshorea leprosula</name>
    <dbReference type="NCBI Taxonomy" id="152421"/>
    <lineage>
        <taxon>Eukaryota</taxon>
        <taxon>Viridiplantae</taxon>
        <taxon>Streptophyta</taxon>
        <taxon>Embryophyta</taxon>
        <taxon>Tracheophyta</taxon>
        <taxon>Spermatophyta</taxon>
        <taxon>Magnoliopsida</taxon>
        <taxon>eudicotyledons</taxon>
        <taxon>Gunneridae</taxon>
        <taxon>Pentapetalae</taxon>
        <taxon>rosids</taxon>
        <taxon>malvids</taxon>
        <taxon>Malvales</taxon>
        <taxon>Dipterocarpaceae</taxon>
        <taxon>Rubroshorea</taxon>
    </lineage>
</organism>
<reference evidence="1 2" key="1">
    <citation type="journal article" date="2021" name="Commun. Biol.">
        <title>The genome of Shorea leprosula (Dipterocarpaceae) highlights the ecological relevance of drought in aseasonal tropical rainforests.</title>
        <authorList>
            <person name="Ng K.K.S."/>
            <person name="Kobayashi M.J."/>
            <person name="Fawcett J.A."/>
            <person name="Hatakeyama M."/>
            <person name="Paape T."/>
            <person name="Ng C.H."/>
            <person name="Ang C.C."/>
            <person name="Tnah L.H."/>
            <person name="Lee C.T."/>
            <person name="Nishiyama T."/>
            <person name="Sese J."/>
            <person name="O'Brien M.J."/>
            <person name="Copetti D."/>
            <person name="Mohd Noor M.I."/>
            <person name="Ong R.C."/>
            <person name="Putra M."/>
            <person name="Sireger I.Z."/>
            <person name="Indrioko S."/>
            <person name="Kosugi Y."/>
            <person name="Izuno A."/>
            <person name="Isagi Y."/>
            <person name="Lee S.L."/>
            <person name="Shimizu K.K."/>
        </authorList>
    </citation>
    <scope>NUCLEOTIDE SEQUENCE [LARGE SCALE GENOMIC DNA]</scope>
    <source>
        <strain evidence="1">214</strain>
    </source>
</reference>